<dbReference type="Proteomes" id="UP000192801">
    <property type="component" value="Unassembled WGS sequence"/>
</dbReference>
<dbReference type="STRING" id="444597.BST26_18205"/>
<dbReference type="Pfam" id="PF21863">
    <property type="entry name" value="HTH_67"/>
    <property type="match status" value="1"/>
</dbReference>
<name>A0A1X0CZZ8_9MYCO</name>
<dbReference type="AlphaFoldDB" id="A0A1X0CZZ8"/>
<protein>
    <submittedName>
        <fullName evidence="1">EvbL</fullName>
    </submittedName>
</protein>
<dbReference type="OrthoDB" id="3820010at2"/>
<sequence>MIDNAFLDAARTSGSSVEQAGAAFMLHPETFAESAAAGYTNPFAGYVVGRGGVLGDATGGTVASVFAVFEPSFIKAMWDEGLKVRGALAAAGTYWDQAAGFGRRHLADVSGIDVVAELGAKIIAATSGAGLPLFAGWATMPLAEDTPARAMQVIFVLRELRGSVHFNALTISGVTPVEAHVLNKGAQYAKTFGWSEPFPDGADKKQLLADVEQTTNRRISEILSAALTAAEAAEFARAAAEVNAALSAQ</sequence>
<keyword evidence="2" id="KW-1185">Reference proteome</keyword>
<dbReference type="RefSeq" id="WP_083032975.1">
    <property type="nucleotide sequence ID" value="NZ_AP022618.1"/>
</dbReference>
<proteinExistence type="predicted"/>
<dbReference type="InterPro" id="IPR054058">
    <property type="entry name" value="HTH_67"/>
</dbReference>
<reference evidence="1 2" key="1">
    <citation type="submission" date="2016-12" db="EMBL/GenBank/DDBJ databases">
        <title>The new phylogeny of genus Mycobacterium.</title>
        <authorList>
            <person name="Tortoli E."/>
            <person name="Trovato A."/>
            <person name="Cirillo D.M."/>
        </authorList>
    </citation>
    <scope>NUCLEOTIDE SEQUENCE [LARGE SCALE GENOMIC DNA]</scope>
    <source>
        <strain evidence="1 2">DSM 45130</strain>
    </source>
</reference>
<evidence type="ECO:0000313" key="1">
    <source>
        <dbReference type="EMBL" id="ORA65727.1"/>
    </source>
</evidence>
<evidence type="ECO:0000313" key="2">
    <source>
        <dbReference type="Proteomes" id="UP000192801"/>
    </source>
</evidence>
<organism evidence="1 2">
    <name type="scientific">Mycolicibacterium insubricum</name>
    <dbReference type="NCBI Taxonomy" id="444597"/>
    <lineage>
        <taxon>Bacteria</taxon>
        <taxon>Bacillati</taxon>
        <taxon>Actinomycetota</taxon>
        <taxon>Actinomycetes</taxon>
        <taxon>Mycobacteriales</taxon>
        <taxon>Mycobacteriaceae</taxon>
        <taxon>Mycolicibacterium</taxon>
    </lineage>
</organism>
<dbReference type="EMBL" id="MVHS01000058">
    <property type="protein sequence ID" value="ORA65727.1"/>
    <property type="molecule type" value="Genomic_DNA"/>
</dbReference>
<comment type="caution">
    <text evidence="1">The sequence shown here is derived from an EMBL/GenBank/DDBJ whole genome shotgun (WGS) entry which is preliminary data.</text>
</comment>
<accession>A0A1X0CZZ8</accession>
<gene>
    <name evidence="1" type="ORF">BST26_18205</name>
</gene>
<dbReference type="NCBIfam" id="NF047719">
    <property type="entry name" value="SCO6745_fam_HTH"/>
    <property type="match status" value="1"/>
</dbReference>